<keyword evidence="2" id="KW-0238">DNA-binding</keyword>
<sequence length="342" mass="39303">MSNFAALDDKQLPAHQLAASLIDLACARGVDRNRLLRGTGIFYEDIRSGKHRLSASQLLRLMANARQLMPGKDAAFLLGRRLFPGAHTASANLLMHCRDLGDSLRLLGLVKMQLCPFIYGQLHIYNQRCYWLLDDAFGCAGEFQFVLEAYCTALVAASRQLFAQRVPFHFDFPFPRPRHIQEYEENLGIRLRFNQPLLCISFEQKYLRQPCIQFSQTLKWHALRQLRAQRSKINMGFLEAVKRQLQQHRNMALSELAEIFNISPATLKRRLKQHGVSFSQLQDEVNRQQALFLLHVKGLNNEAIAAEMAFNDIPNFRRAFKRWTGSTPSQARLGWKLIDFSG</sequence>
<keyword evidence="1" id="KW-0805">Transcription regulation</keyword>
<keyword evidence="3" id="KW-0804">Transcription</keyword>
<accession>A0ABN0XAS7</accession>
<dbReference type="Proteomes" id="UP001501757">
    <property type="component" value="Unassembled WGS sequence"/>
</dbReference>
<dbReference type="InterPro" id="IPR018060">
    <property type="entry name" value="HTH_AraC"/>
</dbReference>
<proteinExistence type="predicted"/>
<dbReference type="Pfam" id="PF12833">
    <property type="entry name" value="HTH_18"/>
    <property type="match status" value="1"/>
</dbReference>
<dbReference type="Gene3D" id="1.10.10.60">
    <property type="entry name" value="Homeodomain-like"/>
    <property type="match status" value="1"/>
</dbReference>
<dbReference type="EMBL" id="BAAAEI010000013">
    <property type="protein sequence ID" value="GAA0359580.1"/>
    <property type="molecule type" value="Genomic_DNA"/>
</dbReference>
<comment type="caution">
    <text evidence="5">The sequence shown here is derived from an EMBL/GenBank/DDBJ whole genome shotgun (WGS) entry which is preliminary data.</text>
</comment>
<evidence type="ECO:0000313" key="6">
    <source>
        <dbReference type="Proteomes" id="UP001501757"/>
    </source>
</evidence>
<evidence type="ECO:0000256" key="2">
    <source>
        <dbReference type="ARBA" id="ARBA00023125"/>
    </source>
</evidence>
<dbReference type="PROSITE" id="PS01124">
    <property type="entry name" value="HTH_ARAC_FAMILY_2"/>
    <property type="match status" value="1"/>
</dbReference>
<evidence type="ECO:0000259" key="4">
    <source>
        <dbReference type="PROSITE" id="PS01124"/>
    </source>
</evidence>
<organism evidence="5 6">
    <name type="scientific">Bowmanella denitrificans</name>
    <dbReference type="NCBI Taxonomy" id="366582"/>
    <lineage>
        <taxon>Bacteria</taxon>
        <taxon>Pseudomonadati</taxon>
        <taxon>Pseudomonadota</taxon>
        <taxon>Gammaproteobacteria</taxon>
        <taxon>Alteromonadales</taxon>
        <taxon>Alteromonadaceae</taxon>
        <taxon>Bowmanella</taxon>
    </lineage>
</organism>
<dbReference type="PANTHER" id="PTHR47894:SF1">
    <property type="entry name" value="HTH-TYPE TRANSCRIPTIONAL REGULATOR VQSM"/>
    <property type="match status" value="1"/>
</dbReference>
<dbReference type="SUPFAM" id="SSF46689">
    <property type="entry name" value="Homeodomain-like"/>
    <property type="match status" value="1"/>
</dbReference>
<keyword evidence="6" id="KW-1185">Reference proteome</keyword>
<gene>
    <name evidence="5" type="ORF">GCM10009092_24730</name>
</gene>
<evidence type="ECO:0000256" key="1">
    <source>
        <dbReference type="ARBA" id="ARBA00023015"/>
    </source>
</evidence>
<reference evidence="5 6" key="1">
    <citation type="journal article" date="2019" name="Int. J. Syst. Evol. Microbiol.">
        <title>The Global Catalogue of Microorganisms (GCM) 10K type strain sequencing project: providing services to taxonomists for standard genome sequencing and annotation.</title>
        <authorList>
            <consortium name="The Broad Institute Genomics Platform"/>
            <consortium name="The Broad Institute Genome Sequencing Center for Infectious Disease"/>
            <person name="Wu L."/>
            <person name="Ma J."/>
        </authorList>
    </citation>
    <scope>NUCLEOTIDE SEQUENCE [LARGE SCALE GENOMIC DNA]</scope>
    <source>
        <strain evidence="5 6">JCM 13378</strain>
    </source>
</reference>
<evidence type="ECO:0000313" key="5">
    <source>
        <dbReference type="EMBL" id="GAA0359580.1"/>
    </source>
</evidence>
<dbReference type="SMART" id="SM00342">
    <property type="entry name" value="HTH_ARAC"/>
    <property type="match status" value="1"/>
</dbReference>
<name>A0ABN0XAS7_9ALTE</name>
<dbReference type="Pfam" id="PF12625">
    <property type="entry name" value="Arabinose_bd"/>
    <property type="match status" value="1"/>
</dbReference>
<protein>
    <submittedName>
        <fullName evidence="5">AraC family transcriptional regulator</fullName>
    </submittedName>
</protein>
<evidence type="ECO:0000256" key="3">
    <source>
        <dbReference type="ARBA" id="ARBA00023163"/>
    </source>
</evidence>
<dbReference type="InterPro" id="IPR032687">
    <property type="entry name" value="AraC-type_N"/>
</dbReference>
<dbReference type="PANTHER" id="PTHR47894">
    <property type="entry name" value="HTH-TYPE TRANSCRIPTIONAL REGULATOR GADX"/>
    <property type="match status" value="1"/>
</dbReference>
<dbReference type="RefSeq" id="WP_343845247.1">
    <property type="nucleotide sequence ID" value="NZ_BAAAEI010000013.1"/>
</dbReference>
<dbReference type="InterPro" id="IPR009057">
    <property type="entry name" value="Homeodomain-like_sf"/>
</dbReference>
<feature type="domain" description="HTH araC/xylS-type" evidence="4">
    <location>
        <begin position="235"/>
        <end position="334"/>
    </location>
</feature>